<name>A0AC35GJV4_9BILA</name>
<dbReference type="Proteomes" id="UP000887580">
    <property type="component" value="Unplaced"/>
</dbReference>
<evidence type="ECO:0000313" key="1">
    <source>
        <dbReference type="Proteomes" id="UP000887580"/>
    </source>
</evidence>
<reference evidence="2" key="1">
    <citation type="submission" date="2022-11" db="UniProtKB">
        <authorList>
            <consortium name="WormBaseParasite"/>
        </authorList>
    </citation>
    <scope>IDENTIFICATION</scope>
</reference>
<protein>
    <submittedName>
        <fullName evidence="2">Uncharacterized protein</fullName>
    </submittedName>
</protein>
<sequence>MTTNGRFLSLKDNQLTFVDRGGNTRYINLNLNQNLKINPSPTFHSRSISMNNKRIKNNYDTSDTSADESYQTKAKNVDTNLWNKSNSNEENSSLKMKNQVNKDQTKWNKNSNNANSSTFSLHIAAYENSVENPLKEVTSNSDTMKSVKQIFFKSAAQIIQNPFEFPRQQEDGKIKPEIMQFKASQKLLNPNELKLEPKELEANPGHYPYPLPSQQQH</sequence>
<organism evidence="1 2">
    <name type="scientific">Panagrolaimus sp. PS1159</name>
    <dbReference type="NCBI Taxonomy" id="55785"/>
    <lineage>
        <taxon>Eukaryota</taxon>
        <taxon>Metazoa</taxon>
        <taxon>Ecdysozoa</taxon>
        <taxon>Nematoda</taxon>
        <taxon>Chromadorea</taxon>
        <taxon>Rhabditida</taxon>
        <taxon>Tylenchina</taxon>
        <taxon>Panagrolaimomorpha</taxon>
        <taxon>Panagrolaimoidea</taxon>
        <taxon>Panagrolaimidae</taxon>
        <taxon>Panagrolaimus</taxon>
    </lineage>
</organism>
<dbReference type="WBParaSite" id="PS1159_v2.g6073.t1">
    <property type="protein sequence ID" value="PS1159_v2.g6073.t1"/>
    <property type="gene ID" value="PS1159_v2.g6073"/>
</dbReference>
<evidence type="ECO:0000313" key="2">
    <source>
        <dbReference type="WBParaSite" id="PS1159_v2.g6073.t1"/>
    </source>
</evidence>
<proteinExistence type="predicted"/>
<accession>A0AC35GJV4</accession>